<organism evidence="1 2">
    <name type="scientific">Microbacterium horticulturae</name>
    <dbReference type="NCBI Taxonomy" id="3028316"/>
    <lineage>
        <taxon>Bacteria</taxon>
        <taxon>Bacillati</taxon>
        <taxon>Actinomycetota</taxon>
        <taxon>Actinomycetes</taxon>
        <taxon>Micrococcales</taxon>
        <taxon>Microbacteriaceae</taxon>
        <taxon>Microbacterium</taxon>
    </lineage>
</organism>
<dbReference type="Proteomes" id="UP001214553">
    <property type="component" value="Chromosome"/>
</dbReference>
<sequence>MPKEQLVKSRQRVADHGEVFTPRWLVDDMLDLVKSETERIDSRFLEPAFMRKSDVSRDSESSAPRQFYLAA</sequence>
<evidence type="ECO:0000313" key="1">
    <source>
        <dbReference type="EMBL" id="WEG08357.1"/>
    </source>
</evidence>
<reference evidence="1 2" key="1">
    <citation type="submission" date="2023-03" db="EMBL/GenBank/DDBJ databases">
        <title>Genome sequence of Microbacterium sp. KACC 23027.</title>
        <authorList>
            <person name="Kim S."/>
            <person name="Heo J."/>
            <person name="Kwon S.-W."/>
        </authorList>
    </citation>
    <scope>NUCLEOTIDE SEQUENCE [LARGE SCALE GENOMIC DNA]</scope>
    <source>
        <strain evidence="1 2">KACC 23027</strain>
    </source>
</reference>
<name>A0ABY8BXX5_9MICO</name>
<protein>
    <submittedName>
        <fullName evidence="1">Uncharacterized protein</fullName>
    </submittedName>
</protein>
<dbReference type="EMBL" id="CP119108">
    <property type="protein sequence ID" value="WEG08357.1"/>
    <property type="molecule type" value="Genomic_DNA"/>
</dbReference>
<evidence type="ECO:0000313" key="2">
    <source>
        <dbReference type="Proteomes" id="UP001214553"/>
    </source>
</evidence>
<accession>A0ABY8BXX5</accession>
<dbReference type="RefSeq" id="WP_275277687.1">
    <property type="nucleotide sequence ID" value="NZ_CP119108.1"/>
</dbReference>
<keyword evidence="2" id="KW-1185">Reference proteome</keyword>
<proteinExistence type="predicted"/>
<gene>
    <name evidence="1" type="ORF">PU630_14095</name>
</gene>